<dbReference type="OrthoDB" id="3827359at2"/>
<gene>
    <name evidence="1" type="ORF">DTO57_12985</name>
</gene>
<protein>
    <submittedName>
        <fullName evidence="1">Uncharacterized protein</fullName>
    </submittedName>
</protein>
<evidence type="ECO:0000313" key="1">
    <source>
        <dbReference type="EMBL" id="RCK57213.1"/>
    </source>
</evidence>
<dbReference type="EMBL" id="QORO01000005">
    <property type="protein sequence ID" value="RCK57213.1"/>
    <property type="molecule type" value="Genomic_DNA"/>
</dbReference>
<proteinExistence type="predicted"/>
<organism evidence="1 2">
    <name type="scientific">Microbacterium sorbitolivorans</name>
    <dbReference type="NCBI Taxonomy" id="1867410"/>
    <lineage>
        <taxon>Bacteria</taxon>
        <taxon>Bacillati</taxon>
        <taxon>Actinomycetota</taxon>
        <taxon>Actinomycetes</taxon>
        <taxon>Micrococcales</taxon>
        <taxon>Microbacteriaceae</taxon>
        <taxon>Microbacterium</taxon>
    </lineage>
</organism>
<sequence length="202" mass="21781">MRELYAHGMSWDPFLEDLEHQFVSERELERSALAGETERARIAALSLRDRVAGLGPADIVTIRDSSGETHRLAIRGVGAHWVAGEPEGSRGLTLVRIDAIDELRIPAAARPASLAGADPDPLCDRTPAGFALRALARRRSVVTIGTLRGARYSGTIARAGSDHLDIALHDLGSSVSDAREEATIAFRAIAWIRTADRSALDL</sequence>
<evidence type="ECO:0000313" key="2">
    <source>
        <dbReference type="Proteomes" id="UP000253508"/>
    </source>
</evidence>
<dbReference type="AlphaFoldDB" id="A0A367XUB3"/>
<dbReference type="Proteomes" id="UP000253508">
    <property type="component" value="Unassembled WGS sequence"/>
</dbReference>
<accession>A0A367XUB3</accession>
<keyword evidence="2" id="KW-1185">Reference proteome</keyword>
<reference evidence="1 2" key="1">
    <citation type="submission" date="2018-07" db="EMBL/GenBank/DDBJ databases">
        <title>Microbacterium endoborsara sp. nov., a novel actinobacterium isolated from Borszczowia aralocaspica.</title>
        <authorList>
            <person name="An D."/>
        </authorList>
    </citation>
    <scope>NUCLEOTIDE SEQUENCE [LARGE SCALE GENOMIC DNA]</scope>
    <source>
        <strain evidence="1 2">C1.15228</strain>
    </source>
</reference>
<name>A0A367XUB3_9MICO</name>
<comment type="caution">
    <text evidence="1">The sequence shown here is derived from an EMBL/GenBank/DDBJ whole genome shotgun (WGS) entry which is preliminary data.</text>
</comment>
<dbReference type="RefSeq" id="WP_114118651.1">
    <property type="nucleotide sequence ID" value="NZ_BMHU01000005.1"/>
</dbReference>